<sequence length="889" mass="96833">MSGNENGSQVQKEKWTKMDLVNTQQKGVVPKKRHAPVSPTSRSRIMEDEPKPLQSPPTKSAKNEMPPPERRFLMMQDSSSCSQSPAHGAFSPLRDKTDFKDHAKTQNMVCQLPPQKEVLPVNHGPMPPPHLKSVADDTNNGSKSGLAYQGYIHPAASAQVQMSTMMPPTEEPIRQQLFKHKLLQLVNQLKKAQAQPRNSTEQPNQQLSNRGANAQARNVSQHPNQMTSITTAVHPSQLNSNIVAEALARNISVHPSHLNGSTMAEVLARNISLHSNQLNSRIATEALSRNISVHPSQLNSRIATEALARNISVHPSQLNGSTMAEALARNISVHPSQLNSIMAQALAQNYSVHPSQLNKSMVAQALARNISAHSSQLNSTDALARRNISVHPSQLNSSMVTQALARNISMHPSQLKRSIAADALARNISMHPSQLNGSIVAEALTRNISMHPSQLNGRIAAEALARNLSMHPSHLNNSIAAEAQGRNISMHPSQLNGSIAAEARGRNIPMHQSHLNKSIAAEAQGRNISMHPSHLNGSIAAEARGRNIPVHQSQLNSAEARERNVAVHPSHLNNSKAAEAQARNWIQSDPSRKNGKIQKLALCQLPPQWATLLVHHDAEPQSYTNSIAVYSNNGPNRSLIYAGYVFLPTTAQAHVFTLIPPTKRRFFQQNFRQQMEKFKGKEAEAQALLSVHPSQLSSNTAVDSAASSSPAQGVVTAEPSTAPSQEDTTATSGGTTQKFVLCHLPSQWKSLPVHRGPMPPLRSNGIAVYTNVQNCGLTYKGYICPTVPAPIPVSSLVAPTEKPMRDQIFEQFLQLMEKVKTKEAEAESQPRNISEHPSQLISNRESDSEASSSPVQVVVSSEPSATPSPDPVLFDMPEPLGEKQRRKSI</sequence>
<feature type="compositionally biased region" description="Low complexity" evidence="1">
    <location>
        <begin position="849"/>
        <end position="865"/>
    </location>
</feature>
<protein>
    <submittedName>
        <fullName evidence="2">Uncharacterized protein</fullName>
    </submittedName>
</protein>
<dbReference type="Proteomes" id="UP000693946">
    <property type="component" value="Linkage Group LG13"/>
</dbReference>
<reference evidence="2 3" key="1">
    <citation type="journal article" date="2021" name="Sci. Rep.">
        <title>Chromosome anchoring in Senegalese sole (Solea senegalensis) reveals sex-associated markers and genome rearrangements in flatfish.</title>
        <authorList>
            <person name="Guerrero-Cozar I."/>
            <person name="Gomez-Garrido J."/>
            <person name="Berbel C."/>
            <person name="Martinez-Blanch J.F."/>
            <person name="Alioto T."/>
            <person name="Claros M.G."/>
            <person name="Gagnaire P.A."/>
            <person name="Manchado M."/>
        </authorList>
    </citation>
    <scope>NUCLEOTIDE SEQUENCE [LARGE SCALE GENOMIC DNA]</scope>
    <source>
        <strain evidence="2">Sse05_10M</strain>
    </source>
</reference>
<feature type="compositionally biased region" description="Polar residues" evidence="1">
    <location>
        <begin position="195"/>
        <end position="223"/>
    </location>
</feature>
<keyword evidence="3" id="KW-1185">Reference proteome</keyword>
<feature type="compositionally biased region" description="Polar residues" evidence="1">
    <location>
        <begin position="718"/>
        <end position="733"/>
    </location>
</feature>
<dbReference type="AlphaFoldDB" id="A0AAV6SEF0"/>
<feature type="compositionally biased region" description="Polar residues" evidence="1">
    <location>
        <begin position="699"/>
        <end position="711"/>
    </location>
</feature>
<comment type="caution">
    <text evidence="2">The sequence shown here is derived from an EMBL/GenBank/DDBJ whole genome shotgun (WGS) entry which is preliminary data.</text>
</comment>
<gene>
    <name evidence="2" type="ORF">JOB18_003851</name>
</gene>
<organism evidence="2 3">
    <name type="scientific">Solea senegalensis</name>
    <name type="common">Senegalese sole</name>
    <dbReference type="NCBI Taxonomy" id="28829"/>
    <lineage>
        <taxon>Eukaryota</taxon>
        <taxon>Metazoa</taxon>
        <taxon>Chordata</taxon>
        <taxon>Craniata</taxon>
        <taxon>Vertebrata</taxon>
        <taxon>Euteleostomi</taxon>
        <taxon>Actinopterygii</taxon>
        <taxon>Neopterygii</taxon>
        <taxon>Teleostei</taxon>
        <taxon>Neoteleostei</taxon>
        <taxon>Acanthomorphata</taxon>
        <taxon>Carangaria</taxon>
        <taxon>Pleuronectiformes</taxon>
        <taxon>Pleuronectoidei</taxon>
        <taxon>Soleidae</taxon>
        <taxon>Solea</taxon>
    </lineage>
</organism>
<name>A0AAV6SEF0_SOLSE</name>
<feature type="region of interest" description="Disordered" evidence="1">
    <location>
        <begin position="552"/>
        <end position="579"/>
    </location>
</feature>
<feature type="region of interest" description="Disordered" evidence="1">
    <location>
        <begin position="820"/>
        <end position="889"/>
    </location>
</feature>
<feature type="compositionally biased region" description="Polar residues" evidence="1">
    <location>
        <begin position="1"/>
        <end position="10"/>
    </location>
</feature>
<proteinExistence type="predicted"/>
<evidence type="ECO:0000256" key="1">
    <source>
        <dbReference type="SAM" id="MobiDB-lite"/>
    </source>
</evidence>
<dbReference type="EMBL" id="JAGKHQ010000005">
    <property type="protein sequence ID" value="KAG7515263.1"/>
    <property type="molecule type" value="Genomic_DNA"/>
</dbReference>
<evidence type="ECO:0000313" key="2">
    <source>
        <dbReference type="EMBL" id="KAG7515263.1"/>
    </source>
</evidence>
<accession>A0AAV6SEF0</accession>
<feature type="region of interest" description="Disordered" evidence="1">
    <location>
        <begin position="188"/>
        <end position="223"/>
    </location>
</feature>
<evidence type="ECO:0000313" key="3">
    <source>
        <dbReference type="Proteomes" id="UP000693946"/>
    </source>
</evidence>
<feature type="region of interest" description="Disordered" evidence="1">
    <location>
        <begin position="1"/>
        <end position="67"/>
    </location>
</feature>
<feature type="region of interest" description="Disordered" evidence="1">
    <location>
        <begin position="699"/>
        <end position="733"/>
    </location>
</feature>
<feature type="compositionally biased region" description="Polar residues" evidence="1">
    <location>
        <begin position="829"/>
        <end position="841"/>
    </location>
</feature>